<accession>Q6A7C2</accession>
<dbReference type="EnsemblBacteria" id="AAT83343">
    <property type="protein sequence ID" value="AAT83343"/>
    <property type="gene ID" value="PPA1606"/>
</dbReference>
<proteinExistence type="predicted"/>
<dbReference type="Proteomes" id="UP000000603">
    <property type="component" value="Chromosome"/>
</dbReference>
<protein>
    <submittedName>
        <fullName evidence="2">Hypothetical phage-associated protein</fullName>
    </submittedName>
</protein>
<dbReference type="Gene3D" id="1.10.10.10">
    <property type="entry name" value="Winged helix-like DNA-binding domain superfamily/Winged helix DNA-binding domain"/>
    <property type="match status" value="1"/>
</dbReference>
<dbReference type="eggNOG" id="ENOG502Z9X7">
    <property type="taxonomic scope" value="Bacteria"/>
</dbReference>
<dbReference type="InterPro" id="IPR036388">
    <property type="entry name" value="WH-like_DNA-bd_sf"/>
</dbReference>
<dbReference type="KEGG" id="pac:PPA1606"/>
<gene>
    <name evidence="2" type="ordered locus">PPA1606</name>
</gene>
<feature type="compositionally biased region" description="Basic and acidic residues" evidence="1">
    <location>
        <begin position="94"/>
        <end position="111"/>
    </location>
</feature>
<sequence>MPVTVSAQHHGLSSVALNGVSLRKKGSPHVAFNRQFTVPYLTPRGNTIDLPVPDLPDSEELRAQLRDPASRPKWARAYLDDVYAEYRELDNRRRSDISVDQPGHGDDDERGGLGADYFASDDPDFTEQVEANLAVVELLSPLTATQREYIELHVLHGDRFTEIAADKTGAGQPTSADAVRKAVSRGLAQLRKTLTES</sequence>
<dbReference type="HOGENOM" id="CLU_1377083_0_0_11"/>
<feature type="region of interest" description="Disordered" evidence="1">
    <location>
        <begin position="94"/>
        <end position="114"/>
    </location>
</feature>
<organism evidence="2 3">
    <name type="scientific">Cutibacterium acnes (strain DSM 16379 / KPA171202)</name>
    <name type="common">Propionibacterium acnes</name>
    <dbReference type="NCBI Taxonomy" id="267747"/>
    <lineage>
        <taxon>Bacteria</taxon>
        <taxon>Bacillati</taxon>
        <taxon>Actinomycetota</taxon>
        <taxon>Actinomycetes</taxon>
        <taxon>Propionibacteriales</taxon>
        <taxon>Propionibacteriaceae</taxon>
        <taxon>Cutibacterium</taxon>
    </lineage>
</organism>
<dbReference type="InterPro" id="IPR013324">
    <property type="entry name" value="RNA_pol_sigma_r3/r4-like"/>
</dbReference>
<dbReference type="EMBL" id="AE017283">
    <property type="protein sequence ID" value="AAT83343.1"/>
    <property type="molecule type" value="Genomic_DNA"/>
</dbReference>
<dbReference type="SUPFAM" id="SSF88659">
    <property type="entry name" value="Sigma3 and sigma4 domains of RNA polymerase sigma factors"/>
    <property type="match status" value="1"/>
</dbReference>
<evidence type="ECO:0000313" key="2">
    <source>
        <dbReference type="EMBL" id="AAT83343.1"/>
    </source>
</evidence>
<dbReference type="AlphaFoldDB" id="Q6A7C2"/>
<evidence type="ECO:0000256" key="1">
    <source>
        <dbReference type="SAM" id="MobiDB-lite"/>
    </source>
</evidence>
<name>Q6A7C2_CUTAK</name>
<evidence type="ECO:0000313" key="3">
    <source>
        <dbReference type="Proteomes" id="UP000000603"/>
    </source>
</evidence>
<reference evidence="2 3" key="1">
    <citation type="journal article" date="2004" name="Science">
        <title>The complete genome sequence of Propionibacterium acnes, a commensal of human skin.</title>
        <authorList>
            <person name="Bruggemann H."/>
            <person name="Henne A."/>
            <person name="Hoster F."/>
            <person name="Liesegang H."/>
            <person name="Wiezer A."/>
            <person name="Strittmatter A."/>
            <person name="Hujer S."/>
            <person name="Durre P."/>
            <person name="Gottschalk G."/>
        </authorList>
    </citation>
    <scope>NUCLEOTIDE SEQUENCE [LARGE SCALE GENOMIC DNA]</scope>
    <source>
        <strain evidence="3">DSM 16379 / KPA171202</strain>
    </source>
</reference>